<proteinExistence type="predicted"/>
<sequence length="54" mass="6166">MKSHPINDSNKEVCWFCKKGRHSECMKNIPVDIKSNGPHDCSFNTKMIACKCSH</sequence>
<accession>A0A382P411</accession>
<gene>
    <name evidence="1" type="ORF">METZ01_LOCUS320332</name>
</gene>
<reference evidence="1" key="1">
    <citation type="submission" date="2018-05" db="EMBL/GenBank/DDBJ databases">
        <authorList>
            <person name="Lanie J.A."/>
            <person name="Ng W.-L."/>
            <person name="Kazmierczak K.M."/>
            <person name="Andrzejewski T.M."/>
            <person name="Davidsen T.M."/>
            <person name="Wayne K.J."/>
            <person name="Tettelin H."/>
            <person name="Glass J.I."/>
            <person name="Rusch D."/>
            <person name="Podicherti R."/>
            <person name="Tsui H.-C.T."/>
            <person name="Winkler M.E."/>
        </authorList>
    </citation>
    <scope>NUCLEOTIDE SEQUENCE</scope>
</reference>
<organism evidence="1">
    <name type="scientific">marine metagenome</name>
    <dbReference type="NCBI Taxonomy" id="408172"/>
    <lineage>
        <taxon>unclassified sequences</taxon>
        <taxon>metagenomes</taxon>
        <taxon>ecological metagenomes</taxon>
    </lineage>
</organism>
<evidence type="ECO:0000313" key="1">
    <source>
        <dbReference type="EMBL" id="SVC67478.1"/>
    </source>
</evidence>
<name>A0A382P411_9ZZZZ</name>
<protein>
    <submittedName>
        <fullName evidence="1">Uncharacterized protein</fullName>
    </submittedName>
</protein>
<dbReference type="AlphaFoldDB" id="A0A382P411"/>
<dbReference type="EMBL" id="UINC01104378">
    <property type="protein sequence ID" value="SVC67478.1"/>
    <property type="molecule type" value="Genomic_DNA"/>
</dbReference>